<dbReference type="HOGENOM" id="CLU_034400_0_0_1"/>
<name>Q2GZ13_CHAGB</name>
<dbReference type="InterPro" id="IPR025204">
    <property type="entry name" value="CENP-L"/>
</dbReference>
<dbReference type="Proteomes" id="UP000001056">
    <property type="component" value="Unassembled WGS sequence"/>
</dbReference>
<dbReference type="InParanoid" id="Q2GZ13"/>
<dbReference type="VEuPathDB" id="FungiDB:CHGG_05233"/>
<dbReference type="AlphaFoldDB" id="Q2GZ13"/>
<accession>Q2GZ13</accession>
<sequence length="481" mass="51658">MPPKRRQPHPPDRGPEPDLNEEQQQAEAQEEGEENHSDSDAASNPDSPLPRLPFYNTTFSVHRLSSLYLGAEPLTPSRLQLLAQRLRDSLVGDVIRGVHVGTAASAAAGDDEGGSVVGRAGALERVDVAWVRVGDVLGFEGGEGEGGGSGEGEDGEGWRQLVRGLQGKKALHISLQYEMASCTALLLPPLAGDGENGLDKPEMRFSVGGGQSRGDEDNMDWEHSADPSHFLSLPLLLVRMPPPLKAIVGEFLSTTFDCRVSPMRLGTRSLMGIWEAWIKSAGMPSRGSLARDLVLTLGFHVPPPEPTPAPSKEEVTAEQHPPLGLKSIDVIIPAAALPRFVDVGERAATTQGKQATSPARWGWEGDLRKRRRLAGRLYEEGWEWRGESRENGGSPSPQPFTEALAYYVKEHLALNLFHPGVRVIKIACGGFAMSESRLKLFAPSGSGAGEDEGLPLLAHKGAVLELLGSLVGKAQLQPVTL</sequence>
<dbReference type="EMBL" id="CH408032">
    <property type="protein sequence ID" value="EAQ88614.1"/>
    <property type="molecule type" value="Genomic_DNA"/>
</dbReference>
<reference evidence="3" key="1">
    <citation type="journal article" date="2015" name="Genome Announc.">
        <title>Draft genome sequence of the cellulolytic fungus Chaetomium globosum.</title>
        <authorList>
            <person name="Cuomo C.A."/>
            <person name="Untereiner W.A."/>
            <person name="Ma L.-J."/>
            <person name="Grabherr M."/>
            <person name="Birren B.W."/>
        </authorList>
    </citation>
    <scope>NUCLEOTIDE SEQUENCE [LARGE SCALE GENOMIC DNA]</scope>
    <source>
        <strain evidence="3">ATCC 6205 / CBS 148.51 / DSM 1962 / NBRC 6347 / NRRL 1970</strain>
    </source>
</reference>
<evidence type="ECO:0000313" key="3">
    <source>
        <dbReference type="Proteomes" id="UP000001056"/>
    </source>
</evidence>
<dbReference type="Pfam" id="PF13092">
    <property type="entry name" value="CENP-L"/>
    <property type="match status" value="1"/>
</dbReference>
<evidence type="ECO:0008006" key="4">
    <source>
        <dbReference type="Google" id="ProtNLM"/>
    </source>
</evidence>
<evidence type="ECO:0000313" key="2">
    <source>
        <dbReference type="EMBL" id="EAQ88614.1"/>
    </source>
</evidence>
<organism evidence="2 3">
    <name type="scientific">Chaetomium globosum (strain ATCC 6205 / CBS 148.51 / DSM 1962 / NBRC 6347 / NRRL 1970)</name>
    <name type="common">Soil fungus</name>
    <dbReference type="NCBI Taxonomy" id="306901"/>
    <lineage>
        <taxon>Eukaryota</taxon>
        <taxon>Fungi</taxon>
        <taxon>Dikarya</taxon>
        <taxon>Ascomycota</taxon>
        <taxon>Pezizomycotina</taxon>
        <taxon>Sordariomycetes</taxon>
        <taxon>Sordariomycetidae</taxon>
        <taxon>Sordariales</taxon>
        <taxon>Chaetomiaceae</taxon>
        <taxon>Chaetomium</taxon>
    </lineage>
</organism>
<dbReference type="eggNOG" id="ENOG502S6KJ">
    <property type="taxonomic scope" value="Eukaryota"/>
</dbReference>
<proteinExistence type="predicted"/>
<gene>
    <name evidence="2" type="ORF">CHGG_05233</name>
</gene>
<keyword evidence="3" id="KW-1185">Reference proteome</keyword>
<dbReference type="GeneID" id="4393108"/>
<dbReference type="OMA" id="WERWMED"/>
<feature type="region of interest" description="Disordered" evidence="1">
    <location>
        <begin position="1"/>
        <end position="51"/>
    </location>
</feature>
<protein>
    <recommendedName>
        <fullName evidence="4">Siroheme synthase</fullName>
    </recommendedName>
</protein>
<evidence type="ECO:0000256" key="1">
    <source>
        <dbReference type="SAM" id="MobiDB-lite"/>
    </source>
</evidence>
<dbReference type="OrthoDB" id="8864979at2759"/>
<dbReference type="RefSeq" id="XP_001224447.1">
    <property type="nucleotide sequence ID" value="XM_001224446.1"/>
</dbReference>